<comment type="caution">
    <text evidence="4">The sequence shown here is derived from an EMBL/GenBank/DDBJ whole genome shotgun (WGS) entry which is preliminary data.</text>
</comment>
<sequence>MTKNPPELLRTPKLLVKFDPIIEEIMRNSFTEYIQKDNSEIPEKINTINLVHFLLTNLLKEDQNLFTKCRTDSNAKPVVPYSNNLTKRKQSQYIFLGKLIGISIRNSIPINIPFPSLVWKLIVFEKPNFEDLKEVDHSLFLFLEKITQNSKSQFEQLIKDHESNFTIDSFGKSNRIELFPGGSMTRLKFEITKEYSNLCQNFRMNEFFPQIHLIQEGIKQIIPNFHIFHLFTWQEFKKLISRKVK</sequence>
<dbReference type="PANTHER" id="PTHR46654:SF1">
    <property type="entry name" value="E3 UBIQUITIN-PROTEIN LIGASE HECTD3"/>
    <property type="match status" value="1"/>
</dbReference>
<dbReference type="InterPro" id="IPR035983">
    <property type="entry name" value="Hect_E3_ubiquitin_ligase"/>
</dbReference>
<evidence type="ECO:0000313" key="5">
    <source>
        <dbReference type="Proteomes" id="UP001149090"/>
    </source>
</evidence>
<dbReference type="OrthoDB" id="239701at2759"/>
<reference evidence="4" key="1">
    <citation type="submission" date="2022-10" db="EMBL/GenBank/DDBJ databases">
        <title>Novel sulphate-reducing endosymbionts in the free-living metamonad Anaeramoeba.</title>
        <authorList>
            <person name="Jerlstrom-Hultqvist J."/>
            <person name="Cepicka I."/>
            <person name="Gallot-Lavallee L."/>
            <person name="Salas-Leiva D."/>
            <person name="Curtis B.A."/>
            <person name="Zahonova K."/>
            <person name="Pipaliya S."/>
            <person name="Dacks J."/>
            <person name="Roger A.J."/>
        </authorList>
    </citation>
    <scope>NUCLEOTIDE SEQUENCE</scope>
    <source>
        <strain evidence="4">BMAN</strain>
    </source>
</reference>
<dbReference type="InterPro" id="IPR042469">
    <property type="entry name" value="HECTD3"/>
</dbReference>
<evidence type="ECO:0000256" key="1">
    <source>
        <dbReference type="ARBA" id="ARBA00022786"/>
    </source>
</evidence>
<dbReference type="EMBL" id="JAPDFW010000081">
    <property type="protein sequence ID" value="KAJ5072330.1"/>
    <property type="molecule type" value="Genomic_DNA"/>
</dbReference>
<protein>
    <submittedName>
        <fullName evidence="4">E3 ubiquitin-protein ligase hectd3</fullName>
    </submittedName>
</protein>
<dbReference type="Gene3D" id="3.90.1750.10">
    <property type="entry name" value="Hect, E3 ligase catalytic domains"/>
    <property type="match status" value="1"/>
</dbReference>
<accession>A0A9Q0LI92</accession>
<gene>
    <name evidence="4" type="ORF">M0811_01344</name>
</gene>
<dbReference type="SUPFAM" id="SSF56204">
    <property type="entry name" value="Hect, E3 ligase catalytic domain"/>
    <property type="match status" value="1"/>
</dbReference>
<organism evidence="4 5">
    <name type="scientific">Anaeramoeba ignava</name>
    <name type="common">Anaerobic marine amoeba</name>
    <dbReference type="NCBI Taxonomy" id="1746090"/>
    <lineage>
        <taxon>Eukaryota</taxon>
        <taxon>Metamonada</taxon>
        <taxon>Anaeramoebidae</taxon>
        <taxon>Anaeramoeba</taxon>
    </lineage>
</organism>
<dbReference type="PROSITE" id="PS50237">
    <property type="entry name" value="HECT"/>
    <property type="match status" value="1"/>
</dbReference>
<dbReference type="Pfam" id="PF00632">
    <property type="entry name" value="HECT"/>
    <property type="match status" value="1"/>
</dbReference>
<feature type="domain" description="HECT" evidence="3">
    <location>
        <begin position="4"/>
        <end position="245"/>
    </location>
</feature>
<evidence type="ECO:0000259" key="3">
    <source>
        <dbReference type="PROSITE" id="PS50237"/>
    </source>
</evidence>
<name>A0A9Q0LI92_ANAIG</name>
<dbReference type="PANTHER" id="PTHR46654">
    <property type="entry name" value="E3 UBIQUITIN-PROTEIN LIGASE HECTD3"/>
    <property type="match status" value="1"/>
</dbReference>
<dbReference type="GO" id="GO:0004842">
    <property type="term" value="F:ubiquitin-protein transferase activity"/>
    <property type="evidence" value="ECO:0007669"/>
    <property type="project" value="InterPro"/>
</dbReference>
<evidence type="ECO:0000256" key="2">
    <source>
        <dbReference type="PROSITE-ProRule" id="PRU00104"/>
    </source>
</evidence>
<keyword evidence="1 2" id="KW-0833">Ubl conjugation pathway</keyword>
<comment type="caution">
    <text evidence="2">Lacks conserved residue(s) required for the propagation of feature annotation.</text>
</comment>
<dbReference type="AlphaFoldDB" id="A0A9Q0LI92"/>
<proteinExistence type="predicted"/>
<evidence type="ECO:0000313" key="4">
    <source>
        <dbReference type="EMBL" id="KAJ5072330.1"/>
    </source>
</evidence>
<dbReference type="Proteomes" id="UP001149090">
    <property type="component" value="Unassembled WGS sequence"/>
</dbReference>
<dbReference type="InterPro" id="IPR000569">
    <property type="entry name" value="HECT_dom"/>
</dbReference>
<keyword evidence="5" id="KW-1185">Reference proteome</keyword>